<accession>A0ABQ3VAR3</accession>
<dbReference type="InterPro" id="IPR002035">
    <property type="entry name" value="VWF_A"/>
</dbReference>
<evidence type="ECO:0000259" key="3">
    <source>
        <dbReference type="PROSITE" id="PS50234"/>
    </source>
</evidence>
<dbReference type="Pfam" id="PF00656">
    <property type="entry name" value="Peptidase_C14"/>
    <property type="match status" value="1"/>
</dbReference>
<feature type="region of interest" description="Disordered" evidence="2">
    <location>
        <begin position="726"/>
        <end position="787"/>
    </location>
</feature>
<name>A0ABQ3VAR3_9CHLR</name>
<dbReference type="Proteomes" id="UP000635565">
    <property type="component" value="Unassembled WGS sequence"/>
</dbReference>
<dbReference type="InterPro" id="IPR019734">
    <property type="entry name" value="TPR_rpt"/>
</dbReference>
<dbReference type="Pfam" id="PF14559">
    <property type="entry name" value="TPR_19"/>
    <property type="match status" value="1"/>
</dbReference>
<gene>
    <name evidence="4" type="ORF">KSZ_03120</name>
</gene>
<dbReference type="RefSeq" id="WP_201359999.1">
    <property type="nucleotide sequence ID" value="NZ_BNJJ01000001.1"/>
</dbReference>
<evidence type="ECO:0000256" key="1">
    <source>
        <dbReference type="PROSITE-ProRule" id="PRU00339"/>
    </source>
</evidence>
<dbReference type="PANTHER" id="PTHR12558">
    <property type="entry name" value="CELL DIVISION CYCLE 16,23,27"/>
    <property type="match status" value="1"/>
</dbReference>
<feature type="repeat" description="TPR" evidence="1">
    <location>
        <begin position="935"/>
        <end position="968"/>
    </location>
</feature>
<evidence type="ECO:0000256" key="2">
    <source>
        <dbReference type="SAM" id="MobiDB-lite"/>
    </source>
</evidence>
<feature type="compositionally biased region" description="Polar residues" evidence="2">
    <location>
        <begin position="777"/>
        <end position="787"/>
    </location>
</feature>
<evidence type="ECO:0000313" key="5">
    <source>
        <dbReference type="Proteomes" id="UP000635565"/>
    </source>
</evidence>
<feature type="repeat" description="TPR" evidence="1">
    <location>
        <begin position="901"/>
        <end position="934"/>
    </location>
</feature>
<proteinExistence type="predicted"/>
<dbReference type="InterPro" id="IPR036465">
    <property type="entry name" value="vWFA_dom_sf"/>
</dbReference>
<dbReference type="Gene3D" id="1.25.40.10">
    <property type="entry name" value="Tetratricopeptide repeat domain"/>
    <property type="match status" value="2"/>
</dbReference>
<evidence type="ECO:0000313" key="4">
    <source>
        <dbReference type="EMBL" id="GHO82306.1"/>
    </source>
</evidence>
<keyword evidence="1" id="KW-0802">TPR repeat</keyword>
<dbReference type="InterPro" id="IPR011600">
    <property type="entry name" value="Pept_C14_caspase"/>
</dbReference>
<dbReference type="SUPFAM" id="SSF48452">
    <property type="entry name" value="TPR-like"/>
    <property type="match status" value="1"/>
</dbReference>
<reference evidence="4 5" key="1">
    <citation type="journal article" date="2021" name="Int. J. Syst. Evol. Microbiol.">
        <title>Reticulibacter mediterranei gen. nov., sp. nov., within the new family Reticulibacteraceae fam. nov., and Ktedonospora formicarum gen. nov., sp. nov., Ktedonobacter robiniae sp. nov., Dictyobacter formicarum sp. nov. and Dictyobacter arantiisoli sp. nov., belonging to the class Ktedonobacteria.</title>
        <authorList>
            <person name="Yabe S."/>
            <person name="Zheng Y."/>
            <person name="Wang C.M."/>
            <person name="Sakai Y."/>
            <person name="Abe K."/>
            <person name="Yokota A."/>
            <person name="Donadio S."/>
            <person name="Cavaletti L."/>
            <person name="Monciardini P."/>
        </authorList>
    </citation>
    <scope>NUCLEOTIDE SEQUENCE [LARGE SCALE GENOMIC DNA]</scope>
    <source>
        <strain evidence="4 5">SOSP1-9</strain>
    </source>
</reference>
<feature type="repeat" description="TPR" evidence="1">
    <location>
        <begin position="1003"/>
        <end position="1036"/>
    </location>
</feature>
<comment type="caution">
    <text evidence="4">The sequence shown here is derived from an EMBL/GenBank/DDBJ whole genome shotgun (WGS) entry which is preliminary data.</text>
</comment>
<dbReference type="EMBL" id="BNJJ01000001">
    <property type="protein sequence ID" value="GHO82306.1"/>
    <property type="molecule type" value="Genomic_DNA"/>
</dbReference>
<protein>
    <recommendedName>
        <fullName evidence="3">VWFA domain-containing protein</fullName>
    </recommendedName>
</protein>
<dbReference type="SUPFAM" id="SSF53300">
    <property type="entry name" value="vWA-like"/>
    <property type="match status" value="1"/>
</dbReference>
<dbReference type="Pfam" id="PF00092">
    <property type="entry name" value="VWA"/>
    <property type="match status" value="1"/>
</dbReference>
<organism evidence="4 5">
    <name type="scientific">Dictyobacter formicarum</name>
    <dbReference type="NCBI Taxonomy" id="2778368"/>
    <lineage>
        <taxon>Bacteria</taxon>
        <taxon>Bacillati</taxon>
        <taxon>Chloroflexota</taxon>
        <taxon>Ktedonobacteria</taxon>
        <taxon>Ktedonobacterales</taxon>
        <taxon>Dictyobacteraceae</taxon>
        <taxon>Dictyobacter</taxon>
    </lineage>
</organism>
<keyword evidence="5" id="KW-1185">Reference proteome</keyword>
<dbReference type="SMART" id="SM00327">
    <property type="entry name" value="VWA"/>
    <property type="match status" value="1"/>
</dbReference>
<dbReference type="PANTHER" id="PTHR12558:SF13">
    <property type="entry name" value="CELL DIVISION CYCLE PROTEIN 27 HOMOLOG"/>
    <property type="match status" value="1"/>
</dbReference>
<feature type="domain" description="VWFA" evidence="3">
    <location>
        <begin position="397"/>
        <end position="571"/>
    </location>
</feature>
<dbReference type="InterPro" id="IPR011990">
    <property type="entry name" value="TPR-like_helical_dom_sf"/>
</dbReference>
<dbReference type="Gene3D" id="3.40.50.1460">
    <property type="match status" value="1"/>
</dbReference>
<dbReference type="PROSITE" id="PS50005">
    <property type="entry name" value="TPR"/>
    <property type="match status" value="4"/>
</dbReference>
<dbReference type="Gene3D" id="3.40.50.410">
    <property type="entry name" value="von Willebrand factor, type A domain"/>
    <property type="match status" value="1"/>
</dbReference>
<feature type="repeat" description="TPR" evidence="1">
    <location>
        <begin position="867"/>
        <end position="900"/>
    </location>
</feature>
<dbReference type="SMART" id="SM00028">
    <property type="entry name" value="TPR"/>
    <property type="match status" value="5"/>
</dbReference>
<dbReference type="PROSITE" id="PS50234">
    <property type="entry name" value="VWFA"/>
    <property type="match status" value="1"/>
</dbReference>
<dbReference type="Pfam" id="PF13181">
    <property type="entry name" value="TPR_8"/>
    <property type="match status" value="1"/>
</dbReference>
<sequence>MLQISPSPQTTLVILLGASQWPRFPELQSSKAFTNSASQLKKYLLNPRQFGLSPENLLDLFDVDQSADDIDSAIGDFLDQRIKALKSSGSAARDLLVYYVGHGGFVGFQAEYYLAIRRTRSDSPRASSIGIASLADTLKEKTRRLRRILILDCCFAAAAFHSFQSAPGQVAFQQAVDAFKETSQGTGYPQRGTTLWCSSGPKVPSLISQDGNHTIFTEALLKVLTTGNPHQANKSYLSLRDLNMLATDLLADSLNAPRPHLHSPDQSEGDIADIPFFPNVALQQPGNQPLKITTNPAHTPDSLNKIAANPVNKPDPWQMPEQHALWYQPGGLAAPEELAELFTTKLTPNDPRALKEVRLAHILEKESLPAPGGSQIIHILLQAKPAEFLAGIRAPLNVAMVIDHSSTMRGAKLKNARETAKKIVDYLEPSDYISVVIFDDTAEVLIPSMPCNDKPGMKAAIDRIQDRGGSTMSLGIAHGLSEMRHWNIPNAVSRMVLITDGVTHDDADRCRQFARDAAAAGISIITLGTGSDWDENLLDEISQLSGGPPAQRIQSPEDAVEFLNQQVKDGMATVVHNTVLTLRSPTGITFRKAVKALPIIQAVDPVALSDYPVIIPLGNWQQDTVQYVLLELMVEPSFMGHVRIVQADLAYDIPVASTFNAHIREDISLTFTAGPNQGTQINAPVRNPVLVISKDDSAGGICSHCGYHNRPGAKFCRRDGQPLVSGSFVPGSSTPSRPPIRARPVQSGSSPSRPPIQARPVQSGSSPQARPIRARPVTTNSHTGGQQTAYDEGLQLLKDKNHSGAIAYFKLAQSQGDSSYTTLYYLGYAYRQYGETLKESDQPLFKQNMKIAAEYFEEASKVKQDTSEAAIQLGLCYRDLALSTKAINAFKKALTLAPKDEAIYYQLGLIALEQHAYREAEAYLTDGLKLNPNHTLMMIALGQVYSETKQLPAAIGTLRQATQLDPNIWRAWYHLGQAHMKQKEWSIALSALGRACMVNESEVDIYVAMATAYLKMHKQSEARRMIEDALKYEPNNADALKLQRQL</sequence>